<feature type="transmembrane region" description="Helical" evidence="6">
    <location>
        <begin position="124"/>
        <end position="147"/>
    </location>
</feature>
<evidence type="ECO:0000256" key="6">
    <source>
        <dbReference type="SAM" id="Phobius"/>
    </source>
</evidence>
<feature type="transmembrane region" description="Helical" evidence="6">
    <location>
        <begin position="296"/>
        <end position="315"/>
    </location>
</feature>
<protein>
    <submittedName>
        <fullName evidence="7">UPF0104 family protein</fullName>
    </submittedName>
</protein>
<keyword evidence="3 6" id="KW-0812">Transmembrane</keyword>
<evidence type="ECO:0000313" key="8">
    <source>
        <dbReference type="Proteomes" id="UP000606008"/>
    </source>
</evidence>
<dbReference type="PANTHER" id="PTHR39087">
    <property type="entry name" value="UPF0104 MEMBRANE PROTEIN MJ1595"/>
    <property type="match status" value="1"/>
</dbReference>
<dbReference type="InterPro" id="IPR022791">
    <property type="entry name" value="L-PG_synthase/AglD"/>
</dbReference>
<evidence type="ECO:0000256" key="3">
    <source>
        <dbReference type="ARBA" id="ARBA00022692"/>
    </source>
</evidence>
<dbReference type="PANTHER" id="PTHR39087:SF2">
    <property type="entry name" value="UPF0104 MEMBRANE PROTEIN MJ1595"/>
    <property type="match status" value="1"/>
</dbReference>
<accession>A0ABX0QJP2</accession>
<feature type="transmembrane region" description="Helical" evidence="6">
    <location>
        <begin position="12"/>
        <end position="28"/>
    </location>
</feature>
<keyword evidence="8" id="KW-1185">Reference proteome</keyword>
<sequence length="321" mass="35178">MPDVSKKITLWAKAATFCVLIGFILYTLRQQTVRITDLRQPLRSADWLSGWAIALLLLTPVNWSFEAIKWQWLVRRLSPVGFGEALNGVLAGLSLGMAVPGMVGDTAGRVMSIQIGHRANAVGAALVAGGMQFYVALVVGTVAWATYLTHVPARATAGGYALLWLLAGLSMAGVVLNFYRNRFVRWSTRWPLLNRYVAYWQLIGQYSHADMAVVFGLALLRHLTFSLQLYAAFRLYGVDLPPSFLAAGVGVIYLVKTIAPAFNWLSDLGVREAAALWVFAPLNLPAPPLLTATLTLWLVNIGLPVCLGLLSLWRLRVASQN</sequence>
<evidence type="ECO:0000256" key="4">
    <source>
        <dbReference type="ARBA" id="ARBA00022989"/>
    </source>
</evidence>
<comment type="subcellular location">
    <subcellularLocation>
        <location evidence="1">Cell membrane</location>
        <topology evidence="1">Multi-pass membrane protein</topology>
    </subcellularLocation>
</comment>
<organism evidence="7 8">
    <name type="scientific">Fibrivirga algicola</name>
    <dbReference type="NCBI Taxonomy" id="2950420"/>
    <lineage>
        <taxon>Bacteria</taxon>
        <taxon>Pseudomonadati</taxon>
        <taxon>Bacteroidota</taxon>
        <taxon>Cytophagia</taxon>
        <taxon>Cytophagales</taxon>
        <taxon>Spirosomataceae</taxon>
        <taxon>Fibrivirga</taxon>
    </lineage>
</organism>
<feature type="transmembrane region" description="Helical" evidence="6">
    <location>
        <begin position="48"/>
        <end position="65"/>
    </location>
</feature>
<gene>
    <name evidence="7" type="ORF">F7231_12885</name>
</gene>
<proteinExistence type="predicted"/>
<evidence type="ECO:0000256" key="5">
    <source>
        <dbReference type="ARBA" id="ARBA00023136"/>
    </source>
</evidence>
<evidence type="ECO:0000256" key="2">
    <source>
        <dbReference type="ARBA" id="ARBA00022475"/>
    </source>
</evidence>
<comment type="caution">
    <text evidence="7">The sequence shown here is derived from an EMBL/GenBank/DDBJ whole genome shotgun (WGS) entry which is preliminary data.</text>
</comment>
<dbReference type="EMBL" id="WAEL01000004">
    <property type="protein sequence ID" value="NID11068.1"/>
    <property type="molecule type" value="Genomic_DNA"/>
</dbReference>
<feature type="transmembrane region" description="Helical" evidence="6">
    <location>
        <begin position="85"/>
        <end position="103"/>
    </location>
</feature>
<dbReference type="Proteomes" id="UP000606008">
    <property type="component" value="Unassembled WGS sequence"/>
</dbReference>
<feature type="transmembrane region" description="Helical" evidence="6">
    <location>
        <begin position="243"/>
        <end position="262"/>
    </location>
</feature>
<name>A0ABX0QJP2_9BACT</name>
<evidence type="ECO:0000256" key="1">
    <source>
        <dbReference type="ARBA" id="ARBA00004651"/>
    </source>
</evidence>
<keyword evidence="5 6" id="KW-0472">Membrane</keyword>
<dbReference type="Pfam" id="PF03706">
    <property type="entry name" value="LPG_synthase_TM"/>
    <property type="match status" value="1"/>
</dbReference>
<feature type="transmembrane region" description="Helical" evidence="6">
    <location>
        <begin position="159"/>
        <end position="179"/>
    </location>
</feature>
<evidence type="ECO:0000313" key="7">
    <source>
        <dbReference type="EMBL" id="NID11068.1"/>
    </source>
</evidence>
<keyword evidence="4 6" id="KW-1133">Transmembrane helix</keyword>
<dbReference type="RefSeq" id="WP_085413487.1">
    <property type="nucleotide sequence ID" value="NZ_WAEL01000004.1"/>
</dbReference>
<reference evidence="7" key="1">
    <citation type="submission" date="2024-05" db="EMBL/GenBank/DDBJ databases">
        <authorList>
            <person name="Jung D.-H."/>
        </authorList>
    </citation>
    <scope>NUCLEOTIDE SEQUENCE</scope>
    <source>
        <strain evidence="7">JA-25</strain>
    </source>
</reference>
<keyword evidence="2" id="KW-1003">Cell membrane</keyword>